<comment type="similarity">
    <text evidence="1">Belongs to the TACO1 family.</text>
</comment>
<sequence length="287" mass="31554">MSSSFRTLRRVQGVRSSPAMAWTMRSAVASDNMSREQSVWRQFVRHMGRGPTIQGRKNATDAKKTAMNAKLSRELMIVSKMVNGDRENVRLQSVISKAKAANMTKDRIDAAIKRGAEGKDGVNAETVLYEASGPGGSALMIETLTDNKRRTAPALRHILGKYDGSLGTNGSVAWMFERKGYLEIDLSKATTETPLDDDGLMEVALEAGADDVESRDGVAQVTCEPTELAQVRDGFTAAGLEPSIVELIYHPKEFMDLPAEQLEVFEKLIDALNDNEDVNQIHHNVNE</sequence>
<comment type="caution">
    <text evidence="4">The sequence shown here is derived from an EMBL/GenBank/DDBJ whole genome shotgun (WGS) entry which is preliminary data.</text>
</comment>
<dbReference type="NCBIfam" id="TIGR01033">
    <property type="entry name" value="YebC/PmpR family DNA-binding transcriptional regulator"/>
    <property type="match status" value="1"/>
</dbReference>
<dbReference type="InterPro" id="IPR049083">
    <property type="entry name" value="TACO1_YebC_N"/>
</dbReference>
<proteinExistence type="inferred from homology"/>
<organism evidence="4 5">
    <name type="scientific">Pythium oligandrum</name>
    <name type="common">Mycoparasitic fungus</name>
    <dbReference type="NCBI Taxonomy" id="41045"/>
    <lineage>
        <taxon>Eukaryota</taxon>
        <taxon>Sar</taxon>
        <taxon>Stramenopiles</taxon>
        <taxon>Oomycota</taxon>
        <taxon>Peronosporomycetes</taxon>
        <taxon>Pythiales</taxon>
        <taxon>Pythiaceae</taxon>
        <taxon>Pythium</taxon>
    </lineage>
</organism>
<evidence type="ECO:0000313" key="5">
    <source>
        <dbReference type="Proteomes" id="UP000794436"/>
    </source>
</evidence>
<dbReference type="OrthoDB" id="2017544at2759"/>
<dbReference type="Gene3D" id="3.30.70.980">
    <property type="match status" value="2"/>
</dbReference>
<reference evidence="4" key="1">
    <citation type="submission" date="2019-03" db="EMBL/GenBank/DDBJ databases">
        <title>Long read genome sequence of the mycoparasitic Pythium oligandrum ATCC 38472 isolated from sugarbeet rhizosphere.</title>
        <authorList>
            <person name="Gaulin E."/>
        </authorList>
    </citation>
    <scope>NUCLEOTIDE SEQUENCE</scope>
    <source>
        <strain evidence="4">ATCC 38472_TT</strain>
    </source>
</reference>
<evidence type="ECO:0000313" key="4">
    <source>
        <dbReference type="EMBL" id="TMW67943.1"/>
    </source>
</evidence>
<evidence type="ECO:0000259" key="2">
    <source>
        <dbReference type="Pfam" id="PF01709"/>
    </source>
</evidence>
<dbReference type="SUPFAM" id="SSF75625">
    <property type="entry name" value="YebC-like"/>
    <property type="match status" value="1"/>
</dbReference>
<dbReference type="PANTHER" id="PTHR12532">
    <property type="entry name" value="TRANSLATIONAL ACTIVATOR OF CYTOCHROME C OXIDASE 1"/>
    <property type="match status" value="1"/>
</dbReference>
<dbReference type="InterPro" id="IPR002876">
    <property type="entry name" value="Transcrip_reg_TACO1-like"/>
</dbReference>
<dbReference type="GO" id="GO:0005737">
    <property type="term" value="C:cytoplasm"/>
    <property type="evidence" value="ECO:0007669"/>
    <property type="project" value="UniProtKB-ARBA"/>
</dbReference>
<dbReference type="Pfam" id="PF20772">
    <property type="entry name" value="TACO1_YebC_N"/>
    <property type="match status" value="1"/>
</dbReference>
<dbReference type="NCBIfam" id="NF001030">
    <property type="entry name" value="PRK00110.1"/>
    <property type="match status" value="1"/>
</dbReference>
<dbReference type="HAMAP" id="MF_00693">
    <property type="entry name" value="Transcrip_reg_TACO1"/>
    <property type="match status" value="1"/>
</dbReference>
<gene>
    <name evidence="4" type="ORF">Poli38472_007615</name>
</gene>
<accession>A0A8K1CTD6</accession>
<dbReference type="InterPro" id="IPR026564">
    <property type="entry name" value="Transcrip_reg_TACO1-like_dom3"/>
</dbReference>
<feature type="domain" description="TACO1/YebC-like second and third" evidence="2">
    <location>
        <begin position="125"/>
        <end position="285"/>
    </location>
</feature>
<dbReference type="InterPro" id="IPR017856">
    <property type="entry name" value="Integrase-like_N"/>
</dbReference>
<dbReference type="Pfam" id="PF01709">
    <property type="entry name" value="Transcrip_reg"/>
    <property type="match status" value="1"/>
</dbReference>
<dbReference type="Proteomes" id="UP000794436">
    <property type="component" value="Unassembled WGS sequence"/>
</dbReference>
<dbReference type="EMBL" id="SPLM01000003">
    <property type="protein sequence ID" value="TMW67943.1"/>
    <property type="molecule type" value="Genomic_DNA"/>
</dbReference>
<keyword evidence="5" id="KW-1185">Reference proteome</keyword>
<feature type="domain" description="TACO1/YebC-like N-terminal" evidence="3">
    <location>
        <begin position="52"/>
        <end position="117"/>
    </location>
</feature>
<dbReference type="InterPro" id="IPR048300">
    <property type="entry name" value="TACO1_YebC-like_2nd/3rd_dom"/>
</dbReference>
<dbReference type="Gene3D" id="1.10.10.200">
    <property type="match status" value="1"/>
</dbReference>
<evidence type="ECO:0000259" key="3">
    <source>
        <dbReference type="Pfam" id="PF20772"/>
    </source>
</evidence>
<dbReference type="AlphaFoldDB" id="A0A8K1CTD6"/>
<dbReference type="InterPro" id="IPR029072">
    <property type="entry name" value="YebC-like"/>
</dbReference>
<dbReference type="NCBIfam" id="NF009044">
    <property type="entry name" value="PRK12378.1"/>
    <property type="match status" value="1"/>
</dbReference>
<name>A0A8K1CTD6_PYTOL</name>
<evidence type="ECO:0000256" key="1">
    <source>
        <dbReference type="ARBA" id="ARBA00008724"/>
    </source>
</evidence>
<dbReference type="PANTHER" id="PTHR12532:SF0">
    <property type="entry name" value="TRANSLATIONAL ACTIVATOR OF CYTOCHROME C OXIDASE 1"/>
    <property type="match status" value="1"/>
</dbReference>
<protein>
    <submittedName>
        <fullName evidence="4">Uncharacterized protein</fullName>
    </submittedName>
</protein>